<keyword evidence="2" id="KW-0812">Transmembrane</keyword>
<evidence type="ECO:0008006" key="5">
    <source>
        <dbReference type="Google" id="ProtNLM"/>
    </source>
</evidence>
<reference evidence="3" key="1">
    <citation type="submission" date="2021-02" db="EMBL/GenBank/DDBJ databases">
        <title>Natrosporangium hydrolyticum gen. nov., sp. nov, a haloalkaliphilic actinobacterium from a soda solonchak soil.</title>
        <authorList>
            <person name="Sorokin D.Y."/>
            <person name="Khijniak T.V."/>
            <person name="Zakharycheva A.P."/>
            <person name="Boueva O.V."/>
            <person name="Ariskina E.V."/>
            <person name="Hahnke R.L."/>
            <person name="Bunk B."/>
            <person name="Sproer C."/>
            <person name="Schumann P."/>
            <person name="Evtushenko L.I."/>
            <person name="Kublanov I.V."/>
        </authorList>
    </citation>
    <scope>NUCLEOTIDE SEQUENCE</scope>
    <source>
        <strain evidence="3">DSM 106523</strain>
    </source>
</reference>
<keyword evidence="2" id="KW-0472">Membrane</keyword>
<keyword evidence="2" id="KW-1133">Transmembrane helix</keyword>
<feature type="transmembrane region" description="Helical" evidence="2">
    <location>
        <begin position="31"/>
        <end position="54"/>
    </location>
</feature>
<dbReference type="EMBL" id="CP070499">
    <property type="protein sequence ID" value="QSB14912.1"/>
    <property type="molecule type" value="Genomic_DNA"/>
</dbReference>
<feature type="transmembrane region" description="Helical" evidence="2">
    <location>
        <begin position="60"/>
        <end position="81"/>
    </location>
</feature>
<feature type="compositionally biased region" description="Pro residues" evidence="1">
    <location>
        <begin position="141"/>
        <end position="152"/>
    </location>
</feature>
<dbReference type="Proteomes" id="UP000662857">
    <property type="component" value="Chromosome"/>
</dbReference>
<name>A0A895YFM8_9ACTN</name>
<feature type="region of interest" description="Disordered" evidence="1">
    <location>
        <begin position="137"/>
        <end position="179"/>
    </location>
</feature>
<evidence type="ECO:0000256" key="2">
    <source>
        <dbReference type="SAM" id="Phobius"/>
    </source>
</evidence>
<gene>
    <name evidence="3" type="ORF">JQS43_00505</name>
</gene>
<keyword evidence="4" id="KW-1185">Reference proteome</keyword>
<proteinExistence type="predicted"/>
<evidence type="ECO:0000313" key="3">
    <source>
        <dbReference type="EMBL" id="QSB14912.1"/>
    </source>
</evidence>
<accession>A0A895YFM8</accession>
<protein>
    <recommendedName>
        <fullName evidence="5">TcpE family protein</fullName>
    </recommendedName>
</protein>
<dbReference type="KEGG" id="nhy:JQS43_00505"/>
<dbReference type="RefSeq" id="WP_239677075.1">
    <property type="nucleotide sequence ID" value="NZ_CP070499.1"/>
</dbReference>
<dbReference type="AlphaFoldDB" id="A0A895YFM8"/>
<sequence length="179" mass="19358">MEDGAPVSVGRTYTKGRRQPYLIRKWPGSNWALPLGPYTITQLVVFVGSVYLLITYRDLWAHFGPMNLLIGIGLPLLLTYATRHTRIEGRDPLRAGVALVGLLVQPRDGYLGEDSFRSPGATRQRGGRFPVAQLPAELVPAAPPPTQPPPAARPWLSDLVSNAAVRQPAGGSEGGEART</sequence>
<evidence type="ECO:0000256" key="1">
    <source>
        <dbReference type="SAM" id="MobiDB-lite"/>
    </source>
</evidence>
<evidence type="ECO:0000313" key="4">
    <source>
        <dbReference type="Proteomes" id="UP000662857"/>
    </source>
</evidence>
<organism evidence="3 4">
    <name type="scientific">Natronosporangium hydrolyticum</name>
    <dbReference type="NCBI Taxonomy" id="2811111"/>
    <lineage>
        <taxon>Bacteria</taxon>
        <taxon>Bacillati</taxon>
        <taxon>Actinomycetota</taxon>
        <taxon>Actinomycetes</taxon>
        <taxon>Micromonosporales</taxon>
        <taxon>Micromonosporaceae</taxon>
        <taxon>Natronosporangium</taxon>
    </lineage>
</organism>